<feature type="domain" description="Mediator complex subunit Med12" evidence="9">
    <location>
        <begin position="137"/>
        <end position="197"/>
    </location>
</feature>
<evidence type="ECO:0000256" key="1">
    <source>
        <dbReference type="ARBA" id="ARBA00004123"/>
    </source>
</evidence>
<keyword evidence="5" id="KW-0010">Activator</keyword>
<evidence type="ECO:0000313" key="11">
    <source>
        <dbReference type="Proteomes" id="UP000010552"/>
    </source>
</evidence>
<keyword evidence="11" id="KW-1185">Reference proteome</keyword>
<evidence type="ECO:0000256" key="5">
    <source>
        <dbReference type="ARBA" id="ARBA00023159"/>
    </source>
</evidence>
<dbReference type="FunCoup" id="L5JR10">
    <property type="interactions" value="569"/>
</dbReference>
<evidence type="ECO:0000313" key="10">
    <source>
        <dbReference type="EMBL" id="ELK00563.1"/>
    </source>
</evidence>
<feature type="region of interest" description="Disordered" evidence="8">
    <location>
        <begin position="1841"/>
        <end position="1920"/>
    </location>
</feature>
<dbReference type="EMBL" id="KB031157">
    <property type="protein sequence ID" value="ELK00563.1"/>
    <property type="molecule type" value="Genomic_DNA"/>
</dbReference>
<name>L5JR10_PTEAL</name>
<evidence type="ECO:0000256" key="4">
    <source>
        <dbReference type="ARBA" id="ARBA00023015"/>
    </source>
</evidence>
<feature type="region of interest" description="Disordered" evidence="8">
    <location>
        <begin position="1552"/>
        <end position="1576"/>
    </location>
</feature>
<dbReference type="GO" id="GO:0003713">
    <property type="term" value="F:transcription coactivator activity"/>
    <property type="evidence" value="ECO:0007669"/>
    <property type="project" value="TreeGrafter"/>
</dbReference>
<feature type="region of interest" description="Disordered" evidence="8">
    <location>
        <begin position="2140"/>
        <end position="2205"/>
    </location>
</feature>
<dbReference type="SMART" id="SM01281">
    <property type="entry name" value="Med12"/>
    <property type="match status" value="1"/>
</dbReference>
<keyword evidence="4" id="KW-0805">Transcription regulation</keyword>
<feature type="compositionally biased region" description="Basic and acidic residues" evidence="8">
    <location>
        <begin position="1552"/>
        <end position="1571"/>
    </location>
</feature>
<feature type="compositionally biased region" description="Low complexity" evidence="8">
    <location>
        <begin position="2171"/>
        <end position="2203"/>
    </location>
</feature>
<dbReference type="STRING" id="9402.L5JR10"/>
<dbReference type="PANTHER" id="PTHR46007:SF3">
    <property type="entry name" value="MEDIATOR OF RNA POLYMERASE II TRANSCRIPTION SUBUNIT 12-LIKE PROTEIN"/>
    <property type="match status" value="1"/>
</dbReference>
<keyword evidence="7" id="KW-0539">Nucleus</keyword>
<sequence length="2291" mass="256511">MAAFGLLSYEQRPLKRPRLGPPDVYPQDPKQKEVMISVTFCAWRRLDYHRAEFPVAGSFESLPKQWLTKDELTAVNVKQGFNNQPAFTGDEHGSARNIVINPSKIGAYFSSILAEKLKLNTFQDTGKKKPQVNAKDNYWLVTARSQSAIHSWFSDLAGNKPLAILAKKVPILSKKEDVFAYLAKYSVPMVRATWLIKMTCAYYSAISEAKIKKRQPTDPNLEWTHISTRYLREQLAKISDFYHVASSSGDGPVPVPPDVEQAMKQWEYNEKLAFHMFQEGMLEKHEYLTWILDVLEKIRPMDDDLLKLLLPLMLQYSDEFVQSAYLSRRLAYFCARRLALLLSDSPSLLAAHSPHMMIGPNNSSIGAPSPGPPGPGMSPVQLAFSDFLSCAQHGPLVYGLSCMLQTVTLCCPSALVWNYSTNDSKSANPGSPLDLLQVAPSSLPMPGGNTAFNQQVRARIYEVEQQIKQRGRAVEVRWSFDKCQESTAGVTISRVLHTLEVLDRHCFDRTDSSNSMETLYHKIFWANQNKDNQEVAPNDEAVVTLLCEWAVSCKRSGKHRAMAVAKLLEKRQAEIEAEVAPPMIAVVTLLCEWAVSCKRSGKHRAMAVAKLLEKRQAEIEAERCGESEVLDEKESISSASLAGSSLPIFQNVLLRFLDTQAPSLSDPNSECEKVEFVNLVLLFCEFIRHDVFSHDAYMCTLISRGDLSVTASTRPRSPAGENVDEHYPKDHDVKMEEQTIMAHMGIDSGTTNIFDEVDKSDFKTDFGSEFPIFSPMPGESCENANPSLGRRMSVNGEKLLKREKPRELIFPSNYDLLRHLQYATHFPIPLDESSSHECNQRTILLYGVGKERDEVRHQLKKITKDILKILNKKSTTETGVGDEGQKVRKNKQEAFPTLETVFTKLQLLSYFDQHQVTSQISNNVLEQITSFASGTSYHLPLAHHIQLIFDLMEPALNINGLIDFAIQLLNELSVVEAELLLKSSSLAGSYTTGLCVCIVAVLRRYHSCLILNPDQTAQVFEGLCGVVKHVVNPSECSSPERCILAYLYDLYVSCSHLRSKFGDLFSSACSKVKQTIYNNVMPANSNLRWDPDFMMDFIENPSARSVNYSMLGKILSDNAANRYSFVCNTLMNVCMGHQDAGRINDIANFSSELTACCTVLSSEWLGVLKALCCSSNHVWGFNDVLCTVDVSDLSFHDSLATFIAILIARQCFSLEDVVQHVALPSLLAAACGDADAEPGARMTCRLLLHLFRAPQACLLPQATGKPFPGIRSSCDRHLLAAAHNSIEVGAVFAVLKAIMMLGDAKIGNNNVSSLKNDDFTMRGLRRDGNADDIWTASQNSKSCGKSISIETANLREYARYVLRTICQQEWVGEHCLKEPERLCTDKELILDPVLSNMQAQKLLQLICYPHGIKECTEGDNLQRQHIKRILQNLEQWTLRQSWLELQLMIKQCLKDPGSGSVAEMNNLLDNIAKATIEVFQQSADLNNNSSNPGLGLFNPNGIGSTDTSSTRQNGIKTFLSSSERRGVWLVAPLIARLPTSVQGRVLKAAGEELEKGQHLGSSSKKERDRQKQKSMSLLSQQPFLSLVLTCLKGQDEQREGLLTSLQNQVNQILSNWREERYQDDIKARQMMHEALQLRLNLVGGMFDTVQRSTQWTTDWALLLLQIITSGTVDMHTNNELFTTVLDMLGVLINGTLASDLSNVSPGGSEENKRAYMNLVKKLKKELGDKQSESIDKVRQLLPLPKQTCDVITCEPMGSLIDTKGNKIAGFDSIDKKQARGLQVSTKQKVSPWDLFEGQKNPAPLSWAWFGTVRMDRKVIKYEEQHHLLLYHTHPMPKPRSYYLEPLPLPPEEEEEEPASPISQEPERKSAELSDQGKTTTDEEKKTKGRKRKTKSSSRADEYPQSNIYRVPPNYSPISSQMMHHPQSTLWGYNLMGQPQQPGFFLQNQSLTPGGSRLDPAGPFVPTNTKQALSNMLQRRSGAIMQPPSLHAITSQQHLIQMKLLQQQQQQQQRLLRQAQARPFQQGQPGDQAALFAAQARPSPQLPQYPGLQQAQTMPQGYTMYGTQMSLQQTPQQQAGSVVLSPSYNSRTYPSAHSNPALMERLRQMQQQPSGYVQQQASPYLQPLTGSQRLNHQSLQQSPLMGGGIDAVLTSAHPNLPSAPLPQDPMRPRQAQVRQQQRLLQMQQPPQQSSQPQSQTLSLQAMQPQQPLFPRQGLQQTQQQQQTAALVRQLQKQLSSKYPSSTPAHGSPETKKKQLYYLSRVHIPNPLQPASPRCQPAVWVYELNHPCA</sequence>
<evidence type="ECO:0000256" key="2">
    <source>
        <dbReference type="ARBA" id="ARBA00010289"/>
    </source>
</evidence>
<organism evidence="10 11">
    <name type="scientific">Pteropus alecto</name>
    <name type="common">Black flying fox</name>
    <dbReference type="NCBI Taxonomy" id="9402"/>
    <lineage>
        <taxon>Eukaryota</taxon>
        <taxon>Metazoa</taxon>
        <taxon>Chordata</taxon>
        <taxon>Craniata</taxon>
        <taxon>Vertebrata</taxon>
        <taxon>Euteleostomi</taxon>
        <taxon>Mammalia</taxon>
        <taxon>Eutheria</taxon>
        <taxon>Laurasiatheria</taxon>
        <taxon>Chiroptera</taxon>
        <taxon>Yinpterochiroptera</taxon>
        <taxon>Pteropodoidea</taxon>
        <taxon>Pteropodidae</taxon>
        <taxon>Pteropodinae</taxon>
        <taxon>Pteropus</taxon>
    </lineage>
</organism>
<dbReference type="InParanoid" id="L5JR10"/>
<feature type="compositionally biased region" description="Basic residues" evidence="8">
    <location>
        <begin position="1886"/>
        <end position="1895"/>
    </location>
</feature>
<comment type="subcellular location">
    <subcellularLocation>
        <location evidence="1">Nucleus</location>
    </subcellularLocation>
</comment>
<evidence type="ECO:0000256" key="8">
    <source>
        <dbReference type="SAM" id="MobiDB-lite"/>
    </source>
</evidence>
<evidence type="ECO:0000259" key="9">
    <source>
        <dbReference type="SMART" id="SM01281"/>
    </source>
</evidence>
<dbReference type="InterPro" id="IPR021989">
    <property type="entry name" value="Mediator_Med12_catenin-bd"/>
</dbReference>
<dbReference type="eggNOG" id="KOG3598">
    <property type="taxonomic scope" value="Eukaryota"/>
</dbReference>
<evidence type="ECO:0000256" key="3">
    <source>
        <dbReference type="ARBA" id="ARBA00022491"/>
    </source>
</evidence>
<protein>
    <submittedName>
        <fullName evidence="10">Mediator of RNA polymerase II transcription subunit 12-like protein</fullName>
    </submittedName>
</protein>
<accession>L5JR10</accession>
<dbReference type="Proteomes" id="UP000010552">
    <property type="component" value="Unassembled WGS sequence"/>
</dbReference>
<dbReference type="GO" id="GO:0045944">
    <property type="term" value="P:positive regulation of transcription by RNA polymerase II"/>
    <property type="evidence" value="ECO:0007669"/>
    <property type="project" value="TreeGrafter"/>
</dbReference>
<dbReference type="PANTHER" id="PTHR46007">
    <property type="entry name" value="MEDIATOR OF RNA POLYMERASE II TRANSCRIPTION SUBUNIT 12"/>
    <property type="match status" value="1"/>
</dbReference>
<dbReference type="Pfam" id="PF09497">
    <property type="entry name" value="Med12"/>
    <property type="match status" value="1"/>
</dbReference>
<keyword evidence="6" id="KW-0804">Transcription</keyword>
<evidence type="ECO:0000256" key="6">
    <source>
        <dbReference type="ARBA" id="ARBA00023163"/>
    </source>
</evidence>
<dbReference type="GO" id="GO:0008013">
    <property type="term" value="F:beta-catenin binding"/>
    <property type="evidence" value="ECO:0007669"/>
    <property type="project" value="InterPro"/>
</dbReference>
<proteinExistence type="inferred from homology"/>
<dbReference type="GO" id="GO:0016592">
    <property type="term" value="C:mediator complex"/>
    <property type="evidence" value="ECO:0007669"/>
    <property type="project" value="InterPro"/>
</dbReference>
<gene>
    <name evidence="10" type="ORF">PAL_GLEAN10016358</name>
</gene>
<dbReference type="InterPro" id="IPR051647">
    <property type="entry name" value="Mediator_comp_sub12"/>
</dbReference>
<keyword evidence="3" id="KW-0678">Repressor</keyword>
<dbReference type="InterPro" id="IPR021990">
    <property type="entry name" value="Mediator_Med12_LCEWAV"/>
</dbReference>
<evidence type="ECO:0000256" key="7">
    <source>
        <dbReference type="ARBA" id="ARBA00023242"/>
    </source>
</evidence>
<dbReference type="Pfam" id="PF12144">
    <property type="entry name" value="Med12-PQL"/>
    <property type="match status" value="1"/>
</dbReference>
<dbReference type="Pfam" id="PF12145">
    <property type="entry name" value="Med12-LCEWAV"/>
    <property type="match status" value="2"/>
</dbReference>
<comment type="similarity">
    <text evidence="2">Belongs to the Mediator complex subunit 12 family.</text>
</comment>
<reference evidence="11" key="1">
    <citation type="journal article" date="2013" name="Science">
        <title>Comparative analysis of bat genomes provides insight into the evolution of flight and immunity.</title>
        <authorList>
            <person name="Zhang G."/>
            <person name="Cowled C."/>
            <person name="Shi Z."/>
            <person name="Huang Z."/>
            <person name="Bishop-Lilly K.A."/>
            <person name="Fang X."/>
            <person name="Wynne J.W."/>
            <person name="Xiong Z."/>
            <person name="Baker M.L."/>
            <person name="Zhao W."/>
            <person name="Tachedjian M."/>
            <person name="Zhu Y."/>
            <person name="Zhou P."/>
            <person name="Jiang X."/>
            <person name="Ng J."/>
            <person name="Yang L."/>
            <person name="Wu L."/>
            <person name="Xiao J."/>
            <person name="Feng Y."/>
            <person name="Chen Y."/>
            <person name="Sun X."/>
            <person name="Zhang Y."/>
            <person name="Marsh G.A."/>
            <person name="Crameri G."/>
            <person name="Broder C.C."/>
            <person name="Frey K.G."/>
            <person name="Wang L.F."/>
            <person name="Wang J."/>
        </authorList>
    </citation>
    <scope>NUCLEOTIDE SEQUENCE [LARGE SCALE GENOMIC DNA]</scope>
</reference>
<dbReference type="InterPro" id="IPR019035">
    <property type="entry name" value="Mediator_Med12"/>
</dbReference>